<evidence type="ECO:0000313" key="2">
    <source>
        <dbReference type="EMBL" id="QDL32410.1"/>
    </source>
</evidence>
<dbReference type="RefSeq" id="WP_142815344.1">
    <property type="nucleotide sequence ID" value="NZ_CP033893.1"/>
</dbReference>
<proteinExistence type="predicted"/>
<name>A0A515CWC4_SERLI</name>
<evidence type="ECO:0000313" key="3">
    <source>
        <dbReference type="Proteomes" id="UP000317572"/>
    </source>
</evidence>
<sequence length="186" mass="20646">MIKRFNPDFSLSISHELAYMRETPEGGYVAQGDYATLFSELEVVKAERDALERQLSMSEAKCKGYFSDAAAALVRCDALAVENAALKSISIKLFNLGYLHGHEFTVEGYFVDVHRNDLCTYHDDVVAEIIEDENETPATSAALAAIEARGVEKFADFLDSPIDGQHCYQNEVGLARHFASTLREAK</sequence>
<dbReference type="EMBL" id="CP033893">
    <property type="protein sequence ID" value="QDL32410.1"/>
    <property type="molecule type" value="Genomic_DNA"/>
</dbReference>
<accession>A0A515CWC4</accession>
<dbReference type="AlphaFoldDB" id="A0A515CWC4"/>
<reference evidence="2 3" key="1">
    <citation type="submission" date="2018-11" db="EMBL/GenBank/DDBJ databases">
        <title>The first complete genome of Serratia liquefaciens isolated from metalophyte plant revel distinctness adaptive mechanisms in an extreme habitat.</title>
        <authorList>
            <person name="Caneschi W.L."/>
            <person name="Sanchez A.B."/>
            <person name="Felestrino E.B."/>
            <person name="Assis R.A.B."/>
            <person name="Lemes C.G.C."/>
            <person name="Cordeiro I.F."/>
            <person name="Fonseca N.P."/>
            <person name="Villa M."/>
            <person name="Vieira I.T."/>
            <person name="Moraes L.A."/>
            <person name="Kamino L.H.Y."/>
            <person name="do Carmo F."/>
            <person name="Garcia C.M."/>
            <person name="Almeida N.F."/>
            <person name="Silva R.S."/>
            <person name="Ferro J.A."/>
            <person name="Ferro M.I.T."/>
            <person name="Varani A.M."/>
            <person name="Ferreira R.M."/>
            <person name="dos Santos V.L."/>
            <person name="Silva U.C."/>
            <person name="Setubal J.C."/>
            <person name="Moreira L.M."/>
        </authorList>
    </citation>
    <scope>NUCLEOTIDE SEQUENCE [LARGE SCALE GENOMIC DNA]</scope>
    <source>
        <strain evidence="2 3">FG3</strain>
    </source>
</reference>
<dbReference type="Proteomes" id="UP000317572">
    <property type="component" value="Chromosome"/>
</dbReference>
<feature type="coiled-coil region" evidence="1">
    <location>
        <begin position="34"/>
        <end position="61"/>
    </location>
</feature>
<evidence type="ECO:0000256" key="1">
    <source>
        <dbReference type="SAM" id="Coils"/>
    </source>
</evidence>
<evidence type="ECO:0008006" key="4">
    <source>
        <dbReference type="Google" id="ProtNLM"/>
    </source>
</evidence>
<protein>
    <recommendedName>
        <fullName evidence="4">Ead/Ea22-like family protein</fullName>
    </recommendedName>
</protein>
<keyword evidence="1" id="KW-0175">Coiled coil</keyword>
<gene>
    <name evidence="2" type="ORF">EGO53_11675</name>
</gene>
<organism evidence="2 3">
    <name type="scientific">Serratia liquefaciens</name>
    <dbReference type="NCBI Taxonomy" id="614"/>
    <lineage>
        <taxon>Bacteria</taxon>
        <taxon>Pseudomonadati</taxon>
        <taxon>Pseudomonadota</taxon>
        <taxon>Gammaproteobacteria</taxon>
        <taxon>Enterobacterales</taxon>
        <taxon>Yersiniaceae</taxon>
        <taxon>Serratia</taxon>
    </lineage>
</organism>